<dbReference type="CDD" id="cd03794">
    <property type="entry name" value="GT4_WbuB-like"/>
    <property type="match status" value="1"/>
</dbReference>
<sequence length="250" mass="27766">MQKIEDLAYKKSHKVISNLRESHHHMVARGLDREKFAWVPNGVSIHEVSAVEPAPELMVSEFKKQPFSVVYAGTVGAANSLETLIMAASLLKDVTDIHFNIVGKGQKTHDLSVLINDLELTNVHLWPSVKKTQVQSVLSVMDVCYIGLTKDPLFRYGVSPNKLFDYMYSARPVVYSIDSGGYCPISEANAGIQIEPESPEEAAGAILALYNMSPEKREIMGRNARLAVLEKYEYSAIARTLESVVLDRAE</sequence>
<dbReference type="EMBL" id="BMNN01000002">
    <property type="protein sequence ID" value="GGI96885.1"/>
    <property type="molecule type" value="Genomic_DNA"/>
</dbReference>
<protein>
    <recommendedName>
        <fullName evidence="3">Glycosyltransferase</fullName>
    </recommendedName>
</protein>
<dbReference type="SUPFAM" id="SSF53756">
    <property type="entry name" value="UDP-Glycosyltransferase/glycogen phosphorylase"/>
    <property type="match status" value="1"/>
</dbReference>
<dbReference type="Pfam" id="PF13692">
    <property type="entry name" value="Glyco_trans_1_4"/>
    <property type="match status" value="1"/>
</dbReference>
<evidence type="ECO:0000313" key="2">
    <source>
        <dbReference type="Proteomes" id="UP000633263"/>
    </source>
</evidence>
<reference evidence="2" key="1">
    <citation type="journal article" date="2019" name="Int. J. Syst. Evol. Microbiol.">
        <title>The Global Catalogue of Microorganisms (GCM) 10K type strain sequencing project: providing services to taxonomists for standard genome sequencing and annotation.</title>
        <authorList>
            <consortium name="The Broad Institute Genomics Platform"/>
            <consortium name="The Broad Institute Genome Sequencing Center for Infectious Disease"/>
            <person name="Wu L."/>
            <person name="Ma J."/>
        </authorList>
    </citation>
    <scope>NUCLEOTIDE SEQUENCE [LARGE SCALE GENOMIC DNA]</scope>
    <source>
        <strain evidence="2">JCM 11590</strain>
    </source>
</reference>
<dbReference type="Proteomes" id="UP000633263">
    <property type="component" value="Unassembled WGS sequence"/>
</dbReference>
<proteinExistence type="predicted"/>
<accession>A0ABQ2CP78</accession>
<name>A0ABQ2CP78_9GAMM</name>
<dbReference type="PANTHER" id="PTHR12526">
    <property type="entry name" value="GLYCOSYLTRANSFERASE"/>
    <property type="match status" value="1"/>
</dbReference>
<comment type="caution">
    <text evidence="1">The sequence shown here is derived from an EMBL/GenBank/DDBJ whole genome shotgun (WGS) entry which is preliminary data.</text>
</comment>
<evidence type="ECO:0008006" key="3">
    <source>
        <dbReference type="Google" id="ProtNLM"/>
    </source>
</evidence>
<keyword evidence="2" id="KW-1185">Reference proteome</keyword>
<evidence type="ECO:0000313" key="1">
    <source>
        <dbReference type="EMBL" id="GGI96885.1"/>
    </source>
</evidence>
<dbReference type="Gene3D" id="3.40.50.2000">
    <property type="entry name" value="Glycogen Phosphorylase B"/>
    <property type="match status" value="2"/>
</dbReference>
<dbReference type="PANTHER" id="PTHR12526:SF622">
    <property type="entry name" value="GLYCOSYLTRANSFERASE (GROUP I)"/>
    <property type="match status" value="1"/>
</dbReference>
<organism evidence="1 2">
    <name type="scientific">Halopseudomonas pertucinogena</name>
    <dbReference type="NCBI Taxonomy" id="86175"/>
    <lineage>
        <taxon>Bacteria</taxon>
        <taxon>Pseudomonadati</taxon>
        <taxon>Pseudomonadota</taxon>
        <taxon>Gammaproteobacteria</taxon>
        <taxon>Pseudomonadales</taxon>
        <taxon>Pseudomonadaceae</taxon>
        <taxon>Halopseudomonas</taxon>
    </lineage>
</organism>
<gene>
    <name evidence="1" type="ORF">GCM10009083_11950</name>
</gene>